<feature type="region of interest" description="Disordered" evidence="1">
    <location>
        <begin position="194"/>
        <end position="220"/>
    </location>
</feature>
<sequence length="220" mass="24380">MFERDYLIRLLAQAGAVLGKAAGLKDLGKPQEALQTIDEFMSRELRLRSRLAMGLTDEDLLSMLSLTGSPNAESVAIVASCLKQEAELYASLGEEDESVPRFEKSLRLTLHALRNELEAEGWDARKRAEELIASLDPYETEADTKKALWGWHEEEGRFADAENLLFELGEAGALSAEEGQAFYTRLSGMEDAALDAGGLPRDEMEEGRRQWGALTKENEA</sequence>
<dbReference type="RefSeq" id="WP_209744883.1">
    <property type="nucleotide sequence ID" value="NZ_JBHSMH010000017.1"/>
</dbReference>
<evidence type="ECO:0000313" key="3">
    <source>
        <dbReference type="Proteomes" id="UP001596105"/>
    </source>
</evidence>
<gene>
    <name evidence="2" type="ORF">ACFPPD_07815</name>
</gene>
<evidence type="ECO:0000256" key="1">
    <source>
        <dbReference type="SAM" id="MobiDB-lite"/>
    </source>
</evidence>
<proteinExistence type="predicted"/>
<name>A0ABW0LTN3_9BACL</name>
<accession>A0ABW0LTN3</accession>
<dbReference type="Pfam" id="PF20092">
    <property type="entry name" value="DUF6483"/>
    <property type="match status" value="1"/>
</dbReference>
<keyword evidence="3" id="KW-1185">Reference proteome</keyword>
<organism evidence="2 3">
    <name type="scientific">Cohnella suwonensis</name>
    <dbReference type="NCBI Taxonomy" id="696072"/>
    <lineage>
        <taxon>Bacteria</taxon>
        <taxon>Bacillati</taxon>
        <taxon>Bacillota</taxon>
        <taxon>Bacilli</taxon>
        <taxon>Bacillales</taxon>
        <taxon>Paenibacillaceae</taxon>
        <taxon>Cohnella</taxon>
    </lineage>
</organism>
<comment type="caution">
    <text evidence="2">The sequence shown here is derived from an EMBL/GenBank/DDBJ whole genome shotgun (WGS) entry which is preliminary data.</text>
</comment>
<reference evidence="3" key="1">
    <citation type="journal article" date="2019" name="Int. J. Syst. Evol. Microbiol.">
        <title>The Global Catalogue of Microorganisms (GCM) 10K type strain sequencing project: providing services to taxonomists for standard genome sequencing and annotation.</title>
        <authorList>
            <consortium name="The Broad Institute Genomics Platform"/>
            <consortium name="The Broad Institute Genome Sequencing Center for Infectious Disease"/>
            <person name="Wu L."/>
            <person name="Ma J."/>
        </authorList>
    </citation>
    <scope>NUCLEOTIDE SEQUENCE [LARGE SCALE GENOMIC DNA]</scope>
    <source>
        <strain evidence="3">CCUG 57113</strain>
    </source>
</reference>
<dbReference type="EMBL" id="JBHSMH010000017">
    <property type="protein sequence ID" value="MFC5468625.1"/>
    <property type="molecule type" value="Genomic_DNA"/>
</dbReference>
<feature type="compositionally biased region" description="Basic and acidic residues" evidence="1">
    <location>
        <begin position="200"/>
        <end position="209"/>
    </location>
</feature>
<dbReference type="Proteomes" id="UP001596105">
    <property type="component" value="Unassembled WGS sequence"/>
</dbReference>
<protein>
    <submittedName>
        <fullName evidence="2">DUF6483 family protein</fullName>
    </submittedName>
</protein>
<evidence type="ECO:0000313" key="2">
    <source>
        <dbReference type="EMBL" id="MFC5468625.1"/>
    </source>
</evidence>
<dbReference type="InterPro" id="IPR045507">
    <property type="entry name" value="DUF6483"/>
</dbReference>